<dbReference type="GO" id="GO:0016301">
    <property type="term" value="F:kinase activity"/>
    <property type="evidence" value="ECO:0007669"/>
    <property type="project" value="UniProtKB-KW"/>
</dbReference>
<dbReference type="AlphaFoldDB" id="A0A561B3T6"/>
<evidence type="ECO:0000259" key="1">
    <source>
        <dbReference type="Pfam" id="PF01636"/>
    </source>
</evidence>
<dbReference type="PANTHER" id="PTHR21310">
    <property type="entry name" value="AMINOGLYCOSIDE PHOSPHOTRANSFERASE-RELATED-RELATED"/>
    <property type="match status" value="1"/>
</dbReference>
<dbReference type="Pfam" id="PF01636">
    <property type="entry name" value="APH"/>
    <property type="match status" value="1"/>
</dbReference>
<dbReference type="Gene3D" id="3.90.1200.10">
    <property type="match status" value="1"/>
</dbReference>
<proteinExistence type="predicted"/>
<dbReference type="Gene3D" id="3.30.200.20">
    <property type="entry name" value="Phosphorylase Kinase, domain 1"/>
    <property type="match status" value="1"/>
</dbReference>
<organism evidence="2 3">
    <name type="scientific">Kribbella amoyensis</name>
    <dbReference type="NCBI Taxonomy" id="996641"/>
    <lineage>
        <taxon>Bacteria</taxon>
        <taxon>Bacillati</taxon>
        <taxon>Actinomycetota</taxon>
        <taxon>Actinomycetes</taxon>
        <taxon>Propionibacteriales</taxon>
        <taxon>Kribbellaceae</taxon>
        <taxon>Kribbella</taxon>
    </lineage>
</organism>
<dbReference type="InterPro" id="IPR051678">
    <property type="entry name" value="AGP_Transferase"/>
</dbReference>
<dbReference type="InterPro" id="IPR011009">
    <property type="entry name" value="Kinase-like_dom_sf"/>
</dbReference>
<name>A0A561B3T6_9ACTN</name>
<reference evidence="2 3" key="1">
    <citation type="submission" date="2019-06" db="EMBL/GenBank/DDBJ databases">
        <title>Sequencing the genomes of 1000 actinobacteria strains.</title>
        <authorList>
            <person name="Klenk H.-P."/>
        </authorList>
    </citation>
    <scope>NUCLEOTIDE SEQUENCE [LARGE SCALE GENOMIC DNA]</scope>
    <source>
        <strain evidence="2 3">DSM 24683</strain>
    </source>
</reference>
<dbReference type="RefSeq" id="WP_238335334.1">
    <property type="nucleotide sequence ID" value="NZ_VIVK01000003.1"/>
</dbReference>
<keyword evidence="2" id="KW-0808">Transferase</keyword>
<gene>
    <name evidence="2" type="ORF">FB561_7343</name>
</gene>
<keyword evidence="3" id="KW-1185">Reference proteome</keyword>
<evidence type="ECO:0000313" key="3">
    <source>
        <dbReference type="Proteomes" id="UP000318380"/>
    </source>
</evidence>
<dbReference type="PANTHER" id="PTHR21310:SF42">
    <property type="entry name" value="BIFUNCTIONAL AAC_APH"/>
    <property type="match status" value="1"/>
</dbReference>
<dbReference type="InterPro" id="IPR002575">
    <property type="entry name" value="Aminoglycoside_PTrfase"/>
</dbReference>
<dbReference type="CDD" id="cd05155">
    <property type="entry name" value="APH_ChoK_like_1"/>
    <property type="match status" value="1"/>
</dbReference>
<dbReference type="SUPFAM" id="SSF56112">
    <property type="entry name" value="Protein kinase-like (PK-like)"/>
    <property type="match status" value="1"/>
</dbReference>
<accession>A0A561B3T6</accession>
<evidence type="ECO:0000313" key="2">
    <source>
        <dbReference type="EMBL" id="TWD73452.1"/>
    </source>
</evidence>
<feature type="domain" description="Aminoglycoside phosphotransferase" evidence="1">
    <location>
        <begin position="33"/>
        <end position="250"/>
    </location>
</feature>
<keyword evidence="2" id="KW-0418">Kinase</keyword>
<comment type="caution">
    <text evidence="2">The sequence shown here is derived from an EMBL/GenBank/DDBJ whole genome shotgun (WGS) entry which is preliminary data.</text>
</comment>
<protein>
    <submittedName>
        <fullName evidence="2">Aminoglycoside phosphotransferase (APT) family kinase protein</fullName>
    </submittedName>
</protein>
<dbReference type="EMBL" id="VIVK01000003">
    <property type="protein sequence ID" value="TWD73452.1"/>
    <property type="molecule type" value="Genomic_DNA"/>
</dbReference>
<dbReference type="Proteomes" id="UP000318380">
    <property type="component" value="Unassembled WGS sequence"/>
</dbReference>
<sequence length="292" mass="31223">MHADEVDIDAELVQRLVAGQFREWAGLTVTEIPSSGTVNAMYRLGDSLTVRLPRVPGGVDDIGKEATWLPRLAPLLPVEIPVPVALGEPADEYPWRWSVNRWIDGDLPVAGTTSTTLGTELGELVREFRKITLPDAPAAYRGGPLSEQDAGTRSALRQLVGWIDVEAAMAGWDAGLAAAPATGSVWLHADLMPSNLLVQGDRLLAVLDFATAGTGDPACDLIPAWNLLTGPARTAFRAAVDVDEDTWIRGRARALSMALIQLPYYRETNPGIAANAQYVIDQVVADVTGAPA</sequence>